<sequence>LTRLHTFTIIAATSHDLCILHWSQRSSIAIDDNEVVDAVFSTKELLALIVSLSGEGDRSEQ</sequence>
<evidence type="ECO:0000313" key="1">
    <source>
        <dbReference type="WBParaSite" id="HPLM_0002082201-mRNA-1"/>
    </source>
</evidence>
<organism evidence="1">
    <name type="scientific">Haemonchus placei</name>
    <name type="common">Barber's pole worm</name>
    <dbReference type="NCBI Taxonomy" id="6290"/>
    <lineage>
        <taxon>Eukaryota</taxon>
        <taxon>Metazoa</taxon>
        <taxon>Ecdysozoa</taxon>
        <taxon>Nematoda</taxon>
        <taxon>Chromadorea</taxon>
        <taxon>Rhabditida</taxon>
        <taxon>Rhabditina</taxon>
        <taxon>Rhabditomorpha</taxon>
        <taxon>Strongyloidea</taxon>
        <taxon>Trichostrongylidae</taxon>
        <taxon>Haemonchus</taxon>
    </lineage>
</organism>
<proteinExistence type="predicted"/>
<name>A0A0N4X8Y0_HAEPC</name>
<accession>A0A0N4X8Y0</accession>
<protein>
    <submittedName>
        <fullName evidence="1">WD_REPEATS_REGION domain-containing protein</fullName>
    </submittedName>
</protein>
<dbReference type="AlphaFoldDB" id="A0A0N4X8Y0"/>
<reference evidence="1" key="1">
    <citation type="submission" date="2017-02" db="UniProtKB">
        <authorList>
            <consortium name="WormBaseParasite"/>
        </authorList>
    </citation>
    <scope>IDENTIFICATION</scope>
</reference>
<dbReference type="WBParaSite" id="HPLM_0002082201-mRNA-1">
    <property type="protein sequence ID" value="HPLM_0002082201-mRNA-1"/>
    <property type="gene ID" value="HPLM_0002082201"/>
</dbReference>